<dbReference type="SUPFAM" id="SSF52833">
    <property type="entry name" value="Thioredoxin-like"/>
    <property type="match status" value="2"/>
</dbReference>
<dbReference type="FunFam" id="2.70.50.30:FF:000004">
    <property type="entry name" value="Rho GDP-dissociation inhibitor 1"/>
    <property type="match status" value="1"/>
</dbReference>
<evidence type="ECO:0000256" key="12">
    <source>
        <dbReference type="ARBA" id="ARBA00023157"/>
    </source>
</evidence>
<reference evidence="16" key="1">
    <citation type="submission" date="2019-10" db="EMBL/GenBank/DDBJ databases">
        <title>Corvus moneduloides (New Caledonian crow) genome, bCorMon1, primary haplotype.</title>
        <authorList>
            <person name="Rutz C."/>
            <person name="Fungtammasan C."/>
            <person name="Mountcastle J."/>
            <person name="Formenti G."/>
            <person name="Chow W."/>
            <person name="Howe K."/>
            <person name="Steele M.P."/>
            <person name="Fernandes J."/>
            <person name="Gilbert M.T.P."/>
            <person name="Fedrigo O."/>
            <person name="Jarvis E.D."/>
            <person name="Gemmell N."/>
        </authorList>
    </citation>
    <scope>NUCLEOTIDE SEQUENCE [LARGE SCALE GENOMIC DNA]</scope>
</reference>
<dbReference type="GO" id="GO:0005829">
    <property type="term" value="C:cytosol"/>
    <property type="evidence" value="ECO:0007669"/>
    <property type="project" value="TreeGrafter"/>
</dbReference>
<dbReference type="Pfam" id="PF13848">
    <property type="entry name" value="Thioredoxin_6"/>
    <property type="match status" value="1"/>
</dbReference>
<keyword evidence="11" id="KW-0256">Endoplasmic reticulum</keyword>
<keyword evidence="9" id="KW-0732">Signal</keyword>
<evidence type="ECO:0000256" key="5">
    <source>
        <dbReference type="ARBA" id="ARBA00009758"/>
    </source>
</evidence>
<dbReference type="InterPro" id="IPR014756">
    <property type="entry name" value="Ig_E-set"/>
</dbReference>
<reference evidence="15" key="3">
    <citation type="submission" date="2025-09" db="UniProtKB">
        <authorList>
            <consortium name="Ensembl"/>
        </authorList>
    </citation>
    <scope>IDENTIFICATION</scope>
</reference>
<dbReference type="SUPFAM" id="SSF81296">
    <property type="entry name" value="E set domains"/>
    <property type="match status" value="1"/>
</dbReference>
<dbReference type="GO" id="GO:0005094">
    <property type="term" value="F:Rho GDP-dissociation inhibitor activity"/>
    <property type="evidence" value="ECO:0007669"/>
    <property type="project" value="InterPro"/>
</dbReference>
<dbReference type="AlphaFoldDB" id="A0A8C3GWS2"/>
<dbReference type="Pfam" id="PF02115">
    <property type="entry name" value="Rho_GDI"/>
    <property type="match status" value="1"/>
</dbReference>
<evidence type="ECO:0000256" key="14">
    <source>
        <dbReference type="ARBA" id="ARBA00023284"/>
    </source>
</evidence>
<accession>A0A8C3GWS2</accession>
<dbReference type="Gene3D" id="3.40.30.10">
    <property type="entry name" value="Glutaredoxin"/>
    <property type="match status" value="2"/>
</dbReference>
<dbReference type="EC" id="5.3.4.1" evidence="6"/>
<evidence type="ECO:0000256" key="2">
    <source>
        <dbReference type="ARBA" id="ARBA00004319"/>
    </source>
</evidence>
<keyword evidence="16" id="KW-1185">Reference proteome</keyword>
<evidence type="ECO:0000256" key="4">
    <source>
        <dbReference type="ARBA" id="ARBA00006347"/>
    </source>
</evidence>
<evidence type="ECO:0000256" key="10">
    <source>
        <dbReference type="ARBA" id="ARBA00022737"/>
    </source>
</evidence>
<evidence type="ECO:0000313" key="15">
    <source>
        <dbReference type="Ensembl" id="ENSCMUP00000011556.2"/>
    </source>
</evidence>
<evidence type="ECO:0000256" key="3">
    <source>
        <dbReference type="ARBA" id="ARBA00004496"/>
    </source>
</evidence>
<dbReference type="Gene3D" id="2.70.50.30">
    <property type="entry name" value="Coagulation Factor XIII, subunit A, domain 1"/>
    <property type="match status" value="1"/>
</dbReference>
<dbReference type="PANTHER" id="PTHR10980">
    <property type="entry name" value="RHO GDP-DISSOCIATION INHIBITOR"/>
    <property type="match status" value="1"/>
</dbReference>
<dbReference type="InterPro" id="IPR000406">
    <property type="entry name" value="Rho_GDI"/>
</dbReference>
<dbReference type="GO" id="GO:0007266">
    <property type="term" value="P:Rho protein signal transduction"/>
    <property type="evidence" value="ECO:0007669"/>
    <property type="project" value="InterPro"/>
</dbReference>
<comment type="similarity">
    <text evidence="4">Belongs to the protein disulfide isomerase family.</text>
</comment>
<organism evidence="15 16">
    <name type="scientific">Corvus moneduloides</name>
    <name type="common">New Caledonian crow</name>
    <dbReference type="NCBI Taxonomy" id="1196302"/>
    <lineage>
        <taxon>Eukaryota</taxon>
        <taxon>Metazoa</taxon>
        <taxon>Chordata</taxon>
        <taxon>Craniata</taxon>
        <taxon>Vertebrata</taxon>
        <taxon>Euteleostomi</taxon>
        <taxon>Archelosauria</taxon>
        <taxon>Archosauria</taxon>
        <taxon>Dinosauria</taxon>
        <taxon>Saurischia</taxon>
        <taxon>Theropoda</taxon>
        <taxon>Coelurosauria</taxon>
        <taxon>Aves</taxon>
        <taxon>Neognathae</taxon>
        <taxon>Neoaves</taxon>
        <taxon>Telluraves</taxon>
        <taxon>Australaves</taxon>
        <taxon>Passeriformes</taxon>
        <taxon>Corvoidea</taxon>
        <taxon>Corvidae</taxon>
        <taxon>Corvus</taxon>
    </lineage>
</organism>
<dbReference type="CDD" id="cd02982">
    <property type="entry name" value="PDI_b'_family"/>
    <property type="match status" value="1"/>
</dbReference>
<dbReference type="Proteomes" id="UP000694553">
    <property type="component" value="Unassembled WGS sequence"/>
</dbReference>
<dbReference type="GO" id="GO:0005788">
    <property type="term" value="C:endoplasmic reticulum lumen"/>
    <property type="evidence" value="ECO:0007669"/>
    <property type="project" value="UniProtKB-SubCell"/>
</dbReference>
<protein>
    <recommendedName>
        <fullName evidence="6">protein disulfide-isomerase</fullName>
        <ecNumber evidence="6">5.3.4.1</ecNumber>
    </recommendedName>
</protein>
<accession>A0A8U7N805</accession>
<evidence type="ECO:0000256" key="7">
    <source>
        <dbReference type="ARBA" id="ARBA00022468"/>
    </source>
</evidence>
<evidence type="ECO:0000256" key="13">
    <source>
        <dbReference type="ARBA" id="ARBA00023235"/>
    </source>
</evidence>
<dbReference type="InterPro" id="IPR036249">
    <property type="entry name" value="Thioredoxin-like_sf"/>
</dbReference>
<keyword evidence="8" id="KW-0963">Cytoplasm</keyword>
<comment type="similarity">
    <text evidence="5">Belongs to the Rho GDI family.</text>
</comment>
<dbReference type="GO" id="GO:0003756">
    <property type="term" value="F:protein disulfide isomerase activity"/>
    <property type="evidence" value="ECO:0007669"/>
    <property type="project" value="UniProtKB-EC"/>
</dbReference>
<dbReference type="FunFam" id="3.40.30.10:FF:000042">
    <property type="entry name" value="protein disulfide-isomerase A2"/>
    <property type="match status" value="1"/>
</dbReference>
<evidence type="ECO:0000256" key="6">
    <source>
        <dbReference type="ARBA" id="ARBA00012723"/>
    </source>
</evidence>
<keyword evidence="7" id="KW-0343">GTPase activation</keyword>
<dbReference type="PRINTS" id="PR00492">
    <property type="entry name" value="RHOGDI"/>
</dbReference>
<evidence type="ECO:0000313" key="16">
    <source>
        <dbReference type="Proteomes" id="UP000694553"/>
    </source>
</evidence>
<proteinExistence type="inferred from homology"/>
<evidence type="ECO:0000256" key="8">
    <source>
        <dbReference type="ARBA" id="ARBA00022490"/>
    </source>
</evidence>
<dbReference type="GO" id="GO:0005096">
    <property type="term" value="F:GTPase activator activity"/>
    <property type="evidence" value="ECO:0007669"/>
    <property type="project" value="UniProtKB-KW"/>
</dbReference>
<dbReference type="CDD" id="cd02981">
    <property type="entry name" value="PDI_b_family"/>
    <property type="match status" value="1"/>
</dbReference>
<keyword evidence="12" id="KW-1015">Disulfide bond</keyword>
<comment type="catalytic activity">
    <reaction evidence="1">
        <text>Catalyzes the rearrangement of -S-S- bonds in proteins.</text>
        <dbReference type="EC" id="5.3.4.1"/>
    </reaction>
</comment>
<comment type="subcellular location">
    <subcellularLocation>
        <location evidence="3">Cytoplasm</location>
    </subcellularLocation>
    <subcellularLocation>
        <location evidence="2">Endoplasmic reticulum lumen</location>
    </subcellularLocation>
</comment>
<evidence type="ECO:0000256" key="11">
    <source>
        <dbReference type="ARBA" id="ARBA00022824"/>
    </source>
</evidence>
<sequence length="403" mass="45524">MTEKTQEPHVEDDDDELDGKLNYKPPPQKTLQELQELDKDDESLAKYKKSLLGDGPVVVDPTAPNVVVTRLTLVCDSAPGPITMDLTGDLEALKKETFVLKEGVEYRVKIHFRVNRDIVSGLKYVQHTYRTGVKVDKATFMVGSYGPRPEEYEFLTPIEEAPKGTASTTEKPVLLNNIEDAEAFVSGAEVAVIGFFQEPQSPEAEQFRLAAGQIPEVPFGLSSSAAVLSHYGASANTVALFRTVDNDRRDLDMNNRDVDAKKLTRFVRMNELRLVTEYNPVTAIGVMQSSLEFNLLLITDKMSPKHPERMRKFRAAAELYKGKILFVLLDTNLKSNERVVSYFQLKKSQLPALAVFHTPDDEHDVLTLDEISIERVQDFCNRFLQRMQKKEDKSEEKPLNEEL</sequence>
<reference evidence="15" key="2">
    <citation type="submission" date="2025-08" db="UniProtKB">
        <authorList>
            <consortium name="Ensembl"/>
        </authorList>
    </citation>
    <scope>IDENTIFICATION</scope>
</reference>
<evidence type="ECO:0000256" key="9">
    <source>
        <dbReference type="ARBA" id="ARBA00022729"/>
    </source>
</evidence>
<keyword evidence="13" id="KW-0413">Isomerase</keyword>
<dbReference type="Ensembl" id="ENSCMUT00000012447.2">
    <property type="protein sequence ID" value="ENSCMUP00000011556.2"/>
    <property type="gene ID" value="ENSCMUG00000007334.2"/>
</dbReference>
<dbReference type="GO" id="GO:0016020">
    <property type="term" value="C:membrane"/>
    <property type="evidence" value="ECO:0007669"/>
    <property type="project" value="TreeGrafter"/>
</dbReference>
<dbReference type="PANTHER" id="PTHR10980:SF15">
    <property type="entry name" value="RHO GDP-DISSOCIATION INHIBITOR 2"/>
    <property type="match status" value="1"/>
</dbReference>
<evidence type="ECO:0000256" key="1">
    <source>
        <dbReference type="ARBA" id="ARBA00001182"/>
    </source>
</evidence>
<keyword evidence="10" id="KW-0677">Repeat</keyword>
<keyword evidence="14" id="KW-0676">Redox-active center</keyword>
<dbReference type="InterPro" id="IPR024792">
    <property type="entry name" value="RhoGDI_dom_sf"/>
</dbReference>
<name>A0A8C3GWS2_CORMO</name>